<organism evidence="2 3">
    <name type="scientific">Allosaccharopolyspora coralli</name>
    <dbReference type="NCBI Taxonomy" id="2665642"/>
    <lineage>
        <taxon>Bacteria</taxon>
        <taxon>Bacillati</taxon>
        <taxon>Actinomycetota</taxon>
        <taxon>Actinomycetes</taxon>
        <taxon>Pseudonocardiales</taxon>
        <taxon>Pseudonocardiaceae</taxon>
        <taxon>Allosaccharopolyspora</taxon>
    </lineage>
</organism>
<evidence type="ECO:0000313" key="2">
    <source>
        <dbReference type="EMBL" id="QGK68722.1"/>
    </source>
</evidence>
<dbReference type="InterPro" id="IPR027417">
    <property type="entry name" value="P-loop_NTPase"/>
</dbReference>
<dbReference type="Proteomes" id="UP000371041">
    <property type="component" value="Chromosome"/>
</dbReference>
<reference evidence="3" key="1">
    <citation type="submission" date="2019-11" db="EMBL/GenBank/DDBJ databases">
        <title>The complete genome sequence of Saccharopolyspora sp. E2A.</title>
        <authorList>
            <person name="Zhang G."/>
        </authorList>
    </citation>
    <scope>NUCLEOTIDE SEQUENCE [LARGE SCALE GENOMIC DNA]</scope>
    <source>
        <strain evidence="3">E2A</strain>
    </source>
</reference>
<dbReference type="Pfam" id="PF13614">
    <property type="entry name" value="AAA_31"/>
    <property type="match status" value="1"/>
</dbReference>
<sequence>MACGACVWWSLLAPVLGLLFAAFVEAPVLLPQVHHVDYQDAGAVGELDVAHFQGAAGVVVTQVHEHVRESARARLRHHYVRLCEHRPGPSRRDLVLACRFSEPDLTHSRILSYTNEGVNTCRRRKCPGKPRVGHDGLCADGSAKQHIGARFLAGLIDIAGLRDLADLRGLRGVRDVRITSVLNQKGGVGKTGLAAGIGGALADRGRRVLLVDLDPQGHLTTEALGLSEASPDGPTLPDALTGVYRGPAKELIARHSSSQAGGVLDVLPHALAMFVAGRELDKLPAREWRLARLLEELADDYDACVLDCPPALDILTDNALAAAHGVVIPVQPERTSMRALGLLLDQIEALEAALRRPRLHLHGLVPSVYRRPLGKLASSVMGEFGQLDHLPLLAHLPLSVTVTEAWDAGRTVTDYAPDSEHAQAYRTVADAIEGTPA</sequence>
<feature type="domain" description="AAA" evidence="1">
    <location>
        <begin position="177"/>
        <end position="354"/>
    </location>
</feature>
<dbReference type="InterPro" id="IPR025669">
    <property type="entry name" value="AAA_dom"/>
</dbReference>
<dbReference type="KEGG" id="sace:GIY23_03395"/>
<proteinExistence type="predicted"/>
<dbReference type="EMBL" id="CP045929">
    <property type="protein sequence ID" value="QGK68722.1"/>
    <property type="molecule type" value="Genomic_DNA"/>
</dbReference>
<dbReference type="InterPro" id="IPR050678">
    <property type="entry name" value="DNA_Partitioning_ATPase"/>
</dbReference>
<dbReference type="AlphaFoldDB" id="A0A5Q3Q2M5"/>
<dbReference type="PANTHER" id="PTHR13696:SF52">
    <property type="entry name" value="PARA FAMILY PROTEIN CT_582"/>
    <property type="match status" value="1"/>
</dbReference>
<dbReference type="PANTHER" id="PTHR13696">
    <property type="entry name" value="P-LOOP CONTAINING NUCLEOSIDE TRIPHOSPHATE HYDROLASE"/>
    <property type="match status" value="1"/>
</dbReference>
<dbReference type="Gene3D" id="3.40.50.300">
    <property type="entry name" value="P-loop containing nucleotide triphosphate hydrolases"/>
    <property type="match status" value="1"/>
</dbReference>
<dbReference type="CDD" id="cd02042">
    <property type="entry name" value="ParAB_family"/>
    <property type="match status" value="1"/>
</dbReference>
<gene>
    <name evidence="2" type="ORF">GIY23_03395</name>
</gene>
<keyword evidence="3" id="KW-1185">Reference proteome</keyword>
<evidence type="ECO:0000259" key="1">
    <source>
        <dbReference type="Pfam" id="PF13614"/>
    </source>
</evidence>
<accession>A0A5Q3Q2M5</accession>
<dbReference type="SUPFAM" id="SSF52540">
    <property type="entry name" value="P-loop containing nucleoside triphosphate hydrolases"/>
    <property type="match status" value="1"/>
</dbReference>
<protein>
    <submittedName>
        <fullName evidence="2">AAA family ATPase</fullName>
    </submittedName>
</protein>
<evidence type="ECO:0000313" key="3">
    <source>
        <dbReference type="Proteomes" id="UP000371041"/>
    </source>
</evidence>
<name>A0A5Q3Q2M5_9PSEU</name>